<organism evidence="4 5">
    <name type="scientific">Propionimicrobium lymphophilum ACS-093-V-SCH5</name>
    <dbReference type="NCBI Taxonomy" id="883161"/>
    <lineage>
        <taxon>Bacteria</taxon>
        <taxon>Bacillati</taxon>
        <taxon>Actinomycetota</taxon>
        <taxon>Actinomycetes</taxon>
        <taxon>Propionibacteriales</taxon>
        <taxon>Propionibacteriaceae</taxon>
        <taxon>Propionimicrobium</taxon>
    </lineage>
</organism>
<proteinExistence type="inferred from homology"/>
<gene>
    <name evidence="2" type="primary">rbfA</name>
    <name evidence="4" type="ORF">HMPREF9306_00720</name>
</gene>
<dbReference type="EMBL" id="AGZR01000005">
    <property type="protein sequence ID" value="EPD33189.1"/>
    <property type="molecule type" value="Genomic_DNA"/>
</dbReference>
<dbReference type="PATRIC" id="fig|883161.3.peg.720"/>
<dbReference type="PROSITE" id="PS01319">
    <property type="entry name" value="RBFA"/>
    <property type="match status" value="1"/>
</dbReference>
<dbReference type="InterPro" id="IPR015946">
    <property type="entry name" value="KH_dom-like_a/b"/>
</dbReference>
<dbReference type="PANTHER" id="PTHR33515:SF1">
    <property type="entry name" value="RIBOSOME-BINDING FACTOR A, CHLOROPLASTIC-RELATED"/>
    <property type="match status" value="1"/>
</dbReference>
<dbReference type="GO" id="GO:0030490">
    <property type="term" value="P:maturation of SSU-rRNA"/>
    <property type="evidence" value="ECO:0007669"/>
    <property type="project" value="UniProtKB-UniRule"/>
</dbReference>
<comment type="caution">
    <text evidence="4">The sequence shown here is derived from an EMBL/GenBank/DDBJ whole genome shotgun (WGS) entry which is preliminary data.</text>
</comment>
<sequence>MTNPRIGKIADQIRKIIAQLLERRVKDPRLGFVTITDVRVTGDGREATVFYTDFGSSLDGREADAVDGKTDTAAALESAKGMMRSVIGKKLGMKFVPTLTFVPDGSQESAREIEELLDRVRIADEQLASQRGDKFAGDADPYRADE</sequence>
<feature type="coiled-coil region" evidence="3">
    <location>
        <begin position="106"/>
        <end position="133"/>
    </location>
</feature>
<comment type="subcellular location">
    <subcellularLocation>
        <location evidence="2">Cytoplasm</location>
    </subcellularLocation>
</comment>
<dbReference type="HOGENOM" id="CLU_089475_0_0_11"/>
<dbReference type="AlphaFoldDB" id="S2WZU1"/>
<keyword evidence="1 2" id="KW-0690">Ribosome biogenesis</keyword>
<dbReference type="GO" id="GO:0005829">
    <property type="term" value="C:cytosol"/>
    <property type="evidence" value="ECO:0007669"/>
    <property type="project" value="TreeGrafter"/>
</dbReference>
<evidence type="ECO:0000256" key="1">
    <source>
        <dbReference type="ARBA" id="ARBA00022517"/>
    </source>
</evidence>
<dbReference type="InterPro" id="IPR000238">
    <property type="entry name" value="RbfA"/>
</dbReference>
<keyword evidence="2" id="KW-0963">Cytoplasm</keyword>
<keyword evidence="5" id="KW-1185">Reference proteome</keyword>
<name>S2WZU1_9ACTN</name>
<comment type="subunit">
    <text evidence="2">Monomer. Binds 30S ribosomal subunits, but not 50S ribosomal subunits or 70S ribosomes.</text>
</comment>
<dbReference type="InterPro" id="IPR023799">
    <property type="entry name" value="RbfA_dom_sf"/>
</dbReference>
<dbReference type="InterPro" id="IPR020053">
    <property type="entry name" value="Ribosome-bd_factorA_CS"/>
</dbReference>
<accession>S2WZU1</accession>
<dbReference type="Gene3D" id="3.30.300.20">
    <property type="match status" value="1"/>
</dbReference>
<comment type="similarity">
    <text evidence="2">Belongs to the RbfA family.</text>
</comment>
<dbReference type="HAMAP" id="MF_00003">
    <property type="entry name" value="RbfA"/>
    <property type="match status" value="1"/>
</dbReference>
<dbReference type="SUPFAM" id="SSF89919">
    <property type="entry name" value="Ribosome-binding factor A, RbfA"/>
    <property type="match status" value="1"/>
</dbReference>
<evidence type="ECO:0000256" key="2">
    <source>
        <dbReference type="HAMAP-Rule" id="MF_00003"/>
    </source>
</evidence>
<dbReference type="Pfam" id="PF02033">
    <property type="entry name" value="RBFA"/>
    <property type="match status" value="1"/>
</dbReference>
<dbReference type="Proteomes" id="UP000014417">
    <property type="component" value="Unassembled WGS sequence"/>
</dbReference>
<dbReference type="OrthoDB" id="307788at2"/>
<dbReference type="PANTHER" id="PTHR33515">
    <property type="entry name" value="RIBOSOME-BINDING FACTOR A, CHLOROPLASTIC-RELATED"/>
    <property type="match status" value="1"/>
</dbReference>
<dbReference type="RefSeq" id="WP_016455564.1">
    <property type="nucleotide sequence ID" value="NZ_KE150269.1"/>
</dbReference>
<evidence type="ECO:0000256" key="3">
    <source>
        <dbReference type="SAM" id="Coils"/>
    </source>
</evidence>
<dbReference type="GO" id="GO:0043024">
    <property type="term" value="F:ribosomal small subunit binding"/>
    <property type="evidence" value="ECO:0007669"/>
    <property type="project" value="TreeGrafter"/>
</dbReference>
<evidence type="ECO:0000313" key="4">
    <source>
        <dbReference type="EMBL" id="EPD33189.1"/>
    </source>
</evidence>
<evidence type="ECO:0000313" key="5">
    <source>
        <dbReference type="Proteomes" id="UP000014417"/>
    </source>
</evidence>
<dbReference type="NCBIfam" id="TIGR00082">
    <property type="entry name" value="rbfA"/>
    <property type="match status" value="1"/>
</dbReference>
<protein>
    <recommendedName>
        <fullName evidence="2">Ribosome-binding factor A</fullName>
    </recommendedName>
</protein>
<reference evidence="4 5" key="1">
    <citation type="submission" date="2013-04" db="EMBL/GenBank/DDBJ databases">
        <title>The Genome Sequence of Propionimicrobium lymphophilum ACS-093-V-SCH5.</title>
        <authorList>
            <consortium name="The Broad Institute Genomics Platform"/>
            <person name="Earl A."/>
            <person name="Ward D."/>
            <person name="Feldgarden M."/>
            <person name="Gevers D."/>
            <person name="Saerens B."/>
            <person name="Vaneechoutte M."/>
            <person name="Walker B."/>
            <person name="Young S."/>
            <person name="Zeng Q."/>
            <person name="Gargeya S."/>
            <person name="Fitzgerald M."/>
            <person name="Haas B."/>
            <person name="Abouelleil A."/>
            <person name="Allen A.W."/>
            <person name="Alvarado L."/>
            <person name="Arachchi H.M."/>
            <person name="Berlin A.M."/>
            <person name="Chapman S.B."/>
            <person name="Gainer-Dewar J."/>
            <person name="Goldberg J."/>
            <person name="Griggs A."/>
            <person name="Gujja S."/>
            <person name="Hansen M."/>
            <person name="Howarth C."/>
            <person name="Imamovic A."/>
            <person name="Ireland A."/>
            <person name="Larimer J."/>
            <person name="McCowan C."/>
            <person name="Murphy C."/>
            <person name="Pearson M."/>
            <person name="Poon T.W."/>
            <person name="Priest M."/>
            <person name="Roberts A."/>
            <person name="Saif S."/>
            <person name="Shea T."/>
            <person name="Sisk P."/>
            <person name="Sykes S."/>
            <person name="Wortman J."/>
            <person name="Nusbaum C."/>
            <person name="Birren B."/>
        </authorList>
    </citation>
    <scope>NUCLEOTIDE SEQUENCE [LARGE SCALE GENOMIC DNA]</scope>
    <source>
        <strain evidence="4 5">ACS-093-V-SCH5</strain>
    </source>
</reference>
<dbReference type="STRING" id="883161.HMPREF9306_00720"/>
<keyword evidence="3" id="KW-0175">Coiled coil</keyword>
<comment type="function">
    <text evidence="2">One of several proteins that assist in the late maturation steps of the functional core of the 30S ribosomal subunit. Associates with free 30S ribosomal subunits (but not with 30S subunits that are part of 70S ribosomes or polysomes). Required for efficient processing of 16S rRNA. May interact with the 5'-terminal helix region of 16S rRNA.</text>
</comment>